<protein>
    <submittedName>
        <fullName evidence="2">Polyubiquitin</fullName>
    </submittedName>
</protein>
<reference evidence="2" key="1">
    <citation type="submission" date="2020-06" db="EMBL/GenBank/DDBJ databases">
        <authorList>
            <consortium name="Plant Systems Biology data submission"/>
        </authorList>
    </citation>
    <scope>NUCLEOTIDE SEQUENCE</scope>
    <source>
        <strain evidence="2">D6</strain>
    </source>
</reference>
<dbReference type="InterPro" id="IPR000626">
    <property type="entry name" value="Ubiquitin-like_dom"/>
</dbReference>
<dbReference type="AlphaFoldDB" id="A0A9N8DLR0"/>
<sequence length="475" mass="53539">MARERTVCIVQYSTVVPTQITETQLTVNCKDKIGSVKHQIQALLGVAVDEQKLYFHNVECDDDRTLRYYQFPNNVHLLLMSNTQQPEINVIVRTLTGKTIPVKVNPGETVGMLKIKIQNKEGIPPDQQRLIFGGRQLEDQNSLFRYHIPHEGTIHLILRLGGMISSFSFNDMNDPLVRYLMLPEAERQIAPFPVSAIHGGRRFCAYDNKVYDPESTTSFSFNKDCEILSAGHRGVVGQFLEFMWSAKMANKDGAVDMKVVLPDDLLVHLLDPFAARCNKHHTEQWSPEQVLEKLYNTSPHIHQPKIALRMTKWPTNACINFHQDGRYATYTMQLALNDPEEYQGGKLCYFVNNRLHVLTRPAGSLVGHHREVLHAVTALTGGVRKSLFLTDYSNGLGEKDVIIASKTDVAAFWDSDLGIPCTYCFVRFPSLSCSGCSQKNMCKDCADTFVGCPPCRIVQMESSISRKRKIAMAGL</sequence>
<name>A0A9N8DLR0_9STRA</name>
<dbReference type="Pfam" id="PF00240">
    <property type="entry name" value="ubiquitin"/>
    <property type="match status" value="2"/>
</dbReference>
<dbReference type="Gene3D" id="3.10.20.90">
    <property type="entry name" value="Phosphatidylinositol 3-kinase Catalytic Subunit, Chain A, domain 1"/>
    <property type="match status" value="2"/>
</dbReference>
<dbReference type="SUPFAM" id="SSF51197">
    <property type="entry name" value="Clavaminate synthase-like"/>
    <property type="match status" value="1"/>
</dbReference>
<dbReference type="OrthoDB" id="43041at2759"/>
<evidence type="ECO:0000313" key="2">
    <source>
        <dbReference type="EMBL" id="CAB9503039.1"/>
    </source>
</evidence>
<dbReference type="CDD" id="cd17039">
    <property type="entry name" value="Ubl_ubiquitin_like"/>
    <property type="match status" value="1"/>
</dbReference>
<keyword evidence="3" id="KW-1185">Reference proteome</keyword>
<gene>
    <name evidence="2" type="ORF">SEMRO_154_G070080.1</name>
</gene>
<evidence type="ECO:0000313" key="3">
    <source>
        <dbReference type="Proteomes" id="UP001153069"/>
    </source>
</evidence>
<feature type="domain" description="Ubiquitin-like" evidence="1">
    <location>
        <begin position="10"/>
        <end position="80"/>
    </location>
</feature>
<dbReference type="InterPro" id="IPR029071">
    <property type="entry name" value="Ubiquitin-like_domsf"/>
</dbReference>
<dbReference type="PROSITE" id="PS50053">
    <property type="entry name" value="UBIQUITIN_2"/>
    <property type="match status" value="2"/>
</dbReference>
<dbReference type="InterPro" id="IPR050158">
    <property type="entry name" value="Ubiquitin_ubiquitin-like"/>
</dbReference>
<dbReference type="EMBL" id="CAICTM010000153">
    <property type="protein sequence ID" value="CAB9503039.1"/>
    <property type="molecule type" value="Genomic_DNA"/>
</dbReference>
<dbReference type="SMART" id="SM00213">
    <property type="entry name" value="UBQ"/>
    <property type="match status" value="2"/>
</dbReference>
<dbReference type="SUPFAM" id="SSF54236">
    <property type="entry name" value="Ubiquitin-like"/>
    <property type="match status" value="2"/>
</dbReference>
<dbReference type="InterPro" id="IPR019956">
    <property type="entry name" value="Ubiquitin_dom"/>
</dbReference>
<evidence type="ECO:0000259" key="1">
    <source>
        <dbReference type="PROSITE" id="PS50053"/>
    </source>
</evidence>
<feature type="domain" description="Ubiquitin-like" evidence="1">
    <location>
        <begin position="88"/>
        <end position="163"/>
    </location>
</feature>
<dbReference type="Gene3D" id="2.60.120.620">
    <property type="entry name" value="q2cbj1_9rhob like domain"/>
    <property type="match status" value="1"/>
</dbReference>
<dbReference type="Proteomes" id="UP001153069">
    <property type="component" value="Unassembled WGS sequence"/>
</dbReference>
<proteinExistence type="predicted"/>
<dbReference type="FunFam" id="3.10.20.90:FF:000222">
    <property type="entry name" value="Polyubiquitin 5"/>
    <property type="match status" value="1"/>
</dbReference>
<dbReference type="PRINTS" id="PR00348">
    <property type="entry name" value="UBIQUITIN"/>
</dbReference>
<dbReference type="PANTHER" id="PTHR10666">
    <property type="entry name" value="UBIQUITIN"/>
    <property type="match status" value="1"/>
</dbReference>
<comment type="caution">
    <text evidence="2">The sequence shown here is derived from an EMBL/GenBank/DDBJ whole genome shotgun (WGS) entry which is preliminary data.</text>
</comment>
<organism evidence="2 3">
    <name type="scientific">Seminavis robusta</name>
    <dbReference type="NCBI Taxonomy" id="568900"/>
    <lineage>
        <taxon>Eukaryota</taxon>
        <taxon>Sar</taxon>
        <taxon>Stramenopiles</taxon>
        <taxon>Ochrophyta</taxon>
        <taxon>Bacillariophyta</taxon>
        <taxon>Bacillariophyceae</taxon>
        <taxon>Bacillariophycidae</taxon>
        <taxon>Naviculales</taxon>
        <taxon>Naviculaceae</taxon>
        <taxon>Seminavis</taxon>
    </lineage>
</organism>
<accession>A0A9N8DLR0</accession>